<evidence type="ECO:0000256" key="7">
    <source>
        <dbReference type="PROSITE-ProRule" id="PRU00042"/>
    </source>
</evidence>
<dbReference type="PROSITE" id="PS50157">
    <property type="entry name" value="ZINC_FINGER_C2H2_2"/>
    <property type="match status" value="9"/>
</dbReference>
<feature type="domain" description="C2H2-type" evidence="9">
    <location>
        <begin position="117"/>
        <end position="144"/>
    </location>
</feature>
<feature type="domain" description="C2H2-type" evidence="9">
    <location>
        <begin position="336"/>
        <end position="364"/>
    </location>
</feature>
<keyword evidence="6" id="KW-0539">Nucleus</keyword>
<gene>
    <name evidence="10" type="ORF">Fcan01_19413</name>
</gene>
<evidence type="ECO:0000256" key="8">
    <source>
        <dbReference type="SAM" id="MobiDB-lite"/>
    </source>
</evidence>
<dbReference type="FunFam" id="3.30.160.60:FF:000038">
    <property type="entry name" value="Zinc finger protein 624"/>
    <property type="match status" value="1"/>
</dbReference>
<dbReference type="EMBL" id="LNIX01000017">
    <property type="protein sequence ID" value="OXA45489.1"/>
    <property type="molecule type" value="Genomic_DNA"/>
</dbReference>
<feature type="domain" description="C2H2-type" evidence="9">
    <location>
        <begin position="145"/>
        <end position="172"/>
    </location>
</feature>
<dbReference type="Gene3D" id="3.30.160.60">
    <property type="entry name" value="Classic Zinc Finger"/>
    <property type="match status" value="5"/>
</dbReference>
<dbReference type="InterPro" id="IPR036236">
    <property type="entry name" value="Znf_C2H2_sf"/>
</dbReference>
<dbReference type="AlphaFoldDB" id="A0A226DJW8"/>
<feature type="domain" description="C2H2-type" evidence="9">
    <location>
        <begin position="211"/>
        <end position="239"/>
    </location>
</feature>
<dbReference type="STRING" id="158441.A0A226DJW8"/>
<evidence type="ECO:0000256" key="3">
    <source>
        <dbReference type="ARBA" id="ARBA00022737"/>
    </source>
</evidence>
<reference evidence="10 11" key="1">
    <citation type="submission" date="2015-12" db="EMBL/GenBank/DDBJ databases">
        <title>The genome of Folsomia candida.</title>
        <authorList>
            <person name="Faddeeva A."/>
            <person name="Derks M.F."/>
            <person name="Anvar Y."/>
            <person name="Smit S."/>
            <person name="Van Straalen N."/>
            <person name="Roelofs D."/>
        </authorList>
    </citation>
    <scope>NUCLEOTIDE SEQUENCE [LARGE SCALE GENOMIC DNA]</scope>
    <source>
        <strain evidence="10 11">VU population</strain>
        <tissue evidence="10">Whole body</tissue>
    </source>
</reference>
<keyword evidence="2" id="KW-0479">Metal-binding</keyword>
<dbReference type="InterPro" id="IPR013087">
    <property type="entry name" value="Znf_C2H2_type"/>
</dbReference>
<feature type="domain" description="C2H2-type" evidence="9">
    <location>
        <begin position="278"/>
        <end position="305"/>
    </location>
</feature>
<keyword evidence="11" id="KW-1185">Reference proteome</keyword>
<feature type="domain" description="C2H2-type" evidence="9">
    <location>
        <begin position="307"/>
        <end position="335"/>
    </location>
</feature>
<evidence type="ECO:0000256" key="4">
    <source>
        <dbReference type="ARBA" id="ARBA00022771"/>
    </source>
</evidence>
<comment type="subcellular location">
    <subcellularLocation>
        <location evidence="1">Nucleus</location>
    </subcellularLocation>
</comment>
<keyword evidence="3" id="KW-0677">Repeat</keyword>
<keyword evidence="4 7" id="KW-0863">Zinc-finger</keyword>
<evidence type="ECO:0000256" key="5">
    <source>
        <dbReference type="ARBA" id="ARBA00022833"/>
    </source>
</evidence>
<feature type="region of interest" description="Disordered" evidence="8">
    <location>
        <begin position="1"/>
        <end position="73"/>
    </location>
</feature>
<dbReference type="GO" id="GO:0005634">
    <property type="term" value="C:nucleus"/>
    <property type="evidence" value="ECO:0007669"/>
    <property type="project" value="UniProtKB-SubCell"/>
</dbReference>
<dbReference type="OMA" id="RHYISHA"/>
<name>A0A226DJW8_FOLCA</name>
<dbReference type="Proteomes" id="UP000198287">
    <property type="component" value="Unassembled WGS sequence"/>
</dbReference>
<sequence>MASERASEQHETFPLDGMEVNQTHRKLLSGQKVLVPTAEKVESSQENGRLPPHSVGPTPRGVNHVPSPSTSTRSSKVRSIFPCKICLCPFTNATSARVHACTHFNPDELEESSLFHAKCPHCKKMFFQGQVFIHHVNAHEGRQNHVCPVCKKKFSTKQQLTAHLFVHLSGEERAAGRQGWRHGCYFCKDRFKSQSHLNCHVLTHTKEKAGWRCHPCRKTFFSKDSLTRHRFAAHLSEDEKVARVKQGTSRVCLFCQKKLPSNGTYHAHLVSHTKEKPFPCRQCGKLFGRNSNLNLHMRIHTSNPKPYKCDECDHPFSHKHHLTRHQKTVHRKLKDIACLQCGKKFGRRSDMVRHVRSVHAKIRHPCPHCDQTFSRKDYLGTHLKIVHPPK</sequence>
<evidence type="ECO:0000313" key="11">
    <source>
        <dbReference type="Proteomes" id="UP000198287"/>
    </source>
</evidence>
<feature type="domain" description="C2H2-type" evidence="9">
    <location>
        <begin position="250"/>
        <end position="277"/>
    </location>
</feature>
<organism evidence="10 11">
    <name type="scientific">Folsomia candida</name>
    <name type="common">Springtail</name>
    <dbReference type="NCBI Taxonomy" id="158441"/>
    <lineage>
        <taxon>Eukaryota</taxon>
        <taxon>Metazoa</taxon>
        <taxon>Ecdysozoa</taxon>
        <taxon>Arthropoda</taxon>
        <taxon>Hexapoda</taxon>
        <taxon>Collembola</taxon>
        <taxon>Entomobryomorpha</taxon>
        <taxon>Isotomoidea</taxon>
        <taxon>Isotomidae</taxon>
        <taxon>Proisotominae</taxon>
        <taxon>Folsomia</taxon>
    </lineage>
</organism>
<evidence type="ECO:0000259" key="9">
    <source>
        <dbReference type="PROSITE" id="PS50157"/>
    </source>
</evidence>
<dbReference type="SUPFAM" id="SSF57667">
    <property type="entry name" value="beta-beta-alpha zinc fingers"/>
    <property type="match status" value="4"/>
</dbReference>
<dbReference type="FunFam" id="3.30.160.60:FF:000839">
    <property type="entry name" value="Zinc finger protein 691"/>
    <property type="match status" value="1"/>
</dbReference>
<evidence type="ECO:0000256" key="6">
    <source>
        <dbReference type="ARBA" id="ARBA00023242"/>
    </source>
</evidence>
<protein>
    <submittedName>
        <fullName evidence="10">Zinc finger protein 2</fullName>
    </submittedName>
</protein>
<feature type="compositionally biased region" description="Basic and acidic residues" evidence="8">
    <location>
        <begin position="1"/>
        <end position="13"/>
    </location>
</feature>
<dbReference type="PROSITE" id="PS00028">
    <property type="entry name" value="ZINC_FINGER_C2H2_1"/>
    <property type="match status" value="9"/>
</dbReference>
<dbReference type="Pfam" id="PF05605">
    <property type="entry name" value="zf-Di19"/>
    <property type="match status" value="1"/>
</dbReference>
<keyword evidence="5" id="KW-0862">Zinc</keyword>
<dbReference type="Pfam" id="PF00096">
    <property type="entry name" value="zf-C2H2"/>
    <property type="match status" value="4"/>
</dbReference>
<dbReference type="SMART" id="SM00355">
    <property type="entry name" value="ZnF_C2H2"/>
    <property type="match status" value="10"/>
</dbReference>
<dbReference type="InterPro" id="IPR008598">
    <property type="entry name" value="Di19_Zn-bd"/>
</dbReference>
<evidence type="ECO:0000256" key="2">
    <source>
        <dbReference type="ARBA" id="ARBA00022723"/>
    </source>
</evidence>
<accession>A0A226DJW8</accession>
<comment type="caution">
    <text evidence="10">The sequence shown here is derived from an EMBL/GenBank/DDBJ whole genome shotgun (WGS) entry which is preliminary data.</text>
</comment>
<dbReference type="PANTHER" id="PTHR24394">
    <property type="entry name" value="ZINC FINGER PROTEIN"/>
    <property type="match status" value="1"/>
</dbReference>
<evidence type="ECO:0000313" key="10">
    <source>
        <dbReference type="EMBL" id="OXA45489.1"/>
    </source>
</evidence>
<proteinExistence type="predicted"/>
<dbReference type="GO" id="GO:0000981">
    <property type="term" value="F:DNA-binding transcription factor activity, RNA polymerase II-specific"/>
    <property type="evidence" value="ECO:0007669"/>
    <property type="project" value="TreeGrafter"/>
</dbReference>
<dbReference type="PANTHER" id="PTHR24394:SF29">
    <property type="entry name" value="MYONEURIN"/>
    <property type="match status" value="1"/>
</dbReference>
<dbReference type="GO" id="GO:0008270">
    <property type="term" value="F:zinc ion binding"/>
    <property type="evidence" value="ECO:0007669"/>
    <property type="project" value="UniProtKB-KW"/>
</dbReference>
<feature type="domain" description="C2H2-type" evidence="9">
    <location>
        <begin position="364"/>
        <end position="390"/>
    </location>
</feature>
<dbReference type="OrthoDB" id="3437960at2759"/>
<feature type="domain" description="C2H2-type" evidence="9">
    <location>
        <begin position="182"/>
        <end position="209"/>
    </location>
</feature>
<evidence type="ECO:0000256" key="1">
    <source>
        <dbReference type="ARBA" id="ARBA00004123"/>
    </source>
</evidence>